<protein>
    <submittedName>
        <fullName evidence="2">Phosphotransferase enzyme family protein</fullName>
    </submittedName>
</protein>
<keyword evidence="2" id="KW-0808">Transferase</keyword>
<dbReference type="Proteomes" id="UP000188181">
    <property type="component" value="Chromosome"/>
</dbReference>
<dbReference type="EMBL" id="CP019646">
    <property type="protein sequence ID" value="AQQ70827.1"/>
    <property type="molecule type" value="Genomic_DNA"/>
</dbReference>
<dbReference type="AlphaFoldDB" id="A0A1Q2MEV8"/>
<dbReference type="PANTHER" id="PTHR21064:SF5">
    <property type="entry name" value="SLR1880 PROTEIN"/>
    <property type="match status" value="1"/>
</dbReference>
<dbReference type="InterPro" id="IPR002575">
    <property type="entry name" value="Aminoglycoside_PTrfase"/>
</dbReference>
<dbReference type="Gene3D" id="3.90.1200.10">
    <property type="match status" value="1"/>
</dbReference>
<gene>
    <name evidence="2" type="ORF">SMSP2_01189</name>
</gene>
<name>A0A1Q2MEV8_9BACT</name>
<reference evidence="3" key="1">
    <citation type="submission" date="2017-02" db="EMBL/GenBank/DDBJ databases">
        <title>Comparative genomics and description of representatives of a novel lineage of planctomycetes thriving in anoxic sediments.</title>
        <authorList>
            <person name="Spring S."/>
            <person name="Bunk B."/>
            <person name="Sproer C."/>
        </authorList>
    </citation>
    <scope>NUCLEOTIDE SEQUENCE [LARGE SCALE GENOMIC DNA]</scope>
    <source>
        <strain evidence="3">SM-Chi-D1</strain>
    </source>
</reference>
<keyword evidence="3" id="KW-1185">Reference proteome</keyword>
<dbReference type="InterPro" id="IPR050249">
    <property type="entry name" value="Pseudomonas-type_ThrB"/>
</dbReference>
<organism evidence="2 3">
    <name type="scientific">Limihaloglobus sulfuriphilus</name>
    <dbReference type="NCBI Taxonomy" id="1851148"/>
    <lineage>
        <taxon>Bacteria</taxon>
        <taxon>Pseudomonadati</taxon>
        <taxon>Planctomycetota</taxon>
        <taxon>Phycisphaerae</taxon>
        <taxon>Sedimentisphaerales</taxon>
        <taxon>Sedimentisphaeraceae</taxon>
        <taxon>Limihaloglobus</taxon>
    </lineage>
</organism>
<dbReference type="RefSeq" id="WP_146683061.1">
    <property type="nucleotide sequence ID" value="NZ_CP019646.1"/>
</dbReference>
<dbReference type="GO" id="GO:0016740">
    <property type="term" value="F:transferase activity"/>
    <property type="evidence" value="ECO:0007669"/>
    <property type="project" value="UniProtKB-KW"/>
</dbReference>
<evidence type="ECO:0000259" key="1">
    <source>
        <dbReference type="Pfam" id="PF01636"/>
    </source>
</evidence>
<dbReference type="Pfam" id="PF01636">
    <property type="entry name" value="APH"/>
    <property type="match status" value="1"/>
</dbReference>
<feature type="domain" description="Aminoglycoside phosphotransferase" evidence="1">
    <location>
        <begin position="21"/>
        <end position="262"/>
    </location>
</feature>
<dbReference type="PANTHER" id="PTHR21064">
    <property type="entry name" value="AMINOGLYCOSIDE PHOSPHOTRANSFERASE DOMAIN-CONTAINING PROTEIN-RELATED"/>
    <property type="match status" value="1"/>
</dbReference>
<evidence type="ECO:0000313" key="3">
    <source>
        <dbReference type="Proteomes" id="UP000188181"/>
    </source>
</evidence>
<accession>A0A1Q2MEV8</accession>
<evidence type="ECO:0000313" key="2">
    <source>
        <dbReference type="EMBL" id="AQQ70827.1"/>
    </source>
</evidence>
<sequence length="365" mass="41507">MQLEQIVKQFQIYGDFVEGHPYGSGHINDTYKVSVNLSGTKVNYLLQRINNAIFPNVEKLMENITRVTEHCAEKFCQMGYSDISRRCLTVVKTHSGGSFYFDHEGGYWRVYLFVEDATGFDVPETNEQIYQAGAAFARFQSMLVDIPGEPLYEIIPGFHDGKKRLAAFENALEADRFNRAANASAEIKYQLDNAWMFDVLPDLVKKGAVPIRVTHNDTKINNVLIDDKTAEGVCVIDLDTVMPGLSLYDFGDLVRTSTSPTQEDEKNIDIVGLRLDRFESLLNGFMSVGRDYLNKTEIEYLVFAGKLITMTIGMRFLTDYLSGDTYFKVHREGHNLDRCRTQYKLVQSITDQQDELESLVADTVR</sequence>
<proteinExistence type="predicted"/>
<dbReference type="OrthoDB" id="526037at2"/>
<dbReference type="STRING" id="1851148.SMSP2_01189"/>
<dbReference type="InterPro" id="IPR011009">
    <property type="entry name" value="Kinase-like_dom_sf"/>
</dbReference>
<dbReference type="SUPFAM" id="SSF56112">
    <property type="entry name" value="Protein kinase-like (PK-like)"/>
    <property type="match status" value="1"/>
</dbReference>
<dbReference type="KEGG" id="pbas:SMSP2_01189"/>